<proteinExistence type="predicted"/>
<evidence type="ECO:0000256" key="4">
    <source>
        <dbReference type="ARBA" id="ARBA00022989"/>
    </source>
</evidence>
<feature type="transmembrane region" description="Helical" evidence="6">
    <location>
        <begin position="227"/>
        <end position="249"/>
    </location>
</feature>
<evidence type="ECO:0000259" key="7">
    <source>
        <dbReference type="PROSITE" id="PS50850"/>
    </source>
</evidence>
<dbReference type="STRING" id="758803.SAMN05421803_101661"/>
<dbReference type="AlphaFoldDB" id="A0A1M6CCI4"/>
<keyword evidence="3 6" id="KW-0812">Transmembrane</keyword>
<feature type="transmembrane region" description="Helical" evidence="6">
    <location>
        <begin position="96"/>
        <end position="119"/>
    </location>
</feature>
<dbReference type="Gene3D" id="1.20.1250.20">
    <property type="entry name" value="MFS general substrate transporter like domains"/>
    <property type="match status" value="1"/>
</dbReference>
<protein>
    <submittedName>
        <fullName evidence="8">Predicted arabinose efflux permease, MFS family</fullName>
    </submittedName>
</protein>
<organism evidence="8 9">
    <name type="scientific">Nocardiopsis flavescens</name>
    <dbReference type="NCBI Taxonomy" id="758803"/>
    <lineage>
        <taxon>Bacteria</taxon>
        <taxon>Bacillati</taxon>
        <taxon>Actinomycetota</taxon>
        <taxon>Actinomycetes</taxon>
        <taxon>Streptosporangiales</taxon>
        <taxon>Nocardiopsidaceae</taxon>
        <taxon>Nocardiopsis</taxon>
    </lineage>
</organism>
<feature type="transmembrane region" description="Helical" evidence="6">
    <location>
        <begin position="131"/>
        <end position="152"/>
    </location>
</feature>
<feature type="transmembrane region" description="Helical" evidence="6">
    <location>
        <begin position="158"/>
        <end position="178"/>
    </location>
</feature>
<dbReference type="RefSeq" id="WP_073374681.1">
    <property type="nucleotide sequence ID" value="NZ_FQZK01000001.1"/>
</dbReference>
<evidence type="ECO:0000256" key="5">
    <source>
        <dbReference type="ARBA" id="ARBA00023136"/>
    </source>
</evidence>
<dbReference type="GO" id="GO:0005886">
    <property type="term" value="C:plasma membrane"/>
    <property type="evidence" value="ECO:0007669"/>
    <property type="project" value="UniProtKB-SubCell"/>
</dbReference>
<dbReference type="Proteomes" id="UP000184452">
    <property type="component" value="Unassembled WGS sequence"/>
</dbReference>
<accession>A0A1M6CCI4</accession>
<dbReference type="GO" id="GO:0022857">
    <property type="term" value="F:transmembrane transporter activity"/>
    <property type="evidence" value="ECO:0007669"/>
    <property type="project" value="InterPro"/>
</dbReference>
<feature type="domain" description="Major facilitator superfamily (MFS) profile" evidence="7">
    <location>
        <begin position="6"/>
        <end position="385"/>
    </location>
</feature>
<keyword evidence="4 6" id="KW-1133">Transmembrane helix</keyword>
<dbReference type="EMBL" id="FQZK01000001">
    <property type="protein sequence ID" value="SHI58706.1"/>
    <property type="molecule type" value="Genomic_DNA"/>
</dbReference>
<gene>
    <name evidence="8" type="ORF">SAMN05421803_101661</name>
</gene>
<comment type="subcellular location">
    <subcellularLocation>
        <location evidence="1">Cell membrane</location>
        <topology evidence="1">Multi-pass membrane protein</topology>
    </subcellularLocation>
</comment>
<dbReference type="PANTHER" id="PTHR43124:SF10">
    <property type="entry name" value="PURINE EFFLUX PUMP PBUE"/>
    <property type="match status" value="1"/>
</dbReference>
<evidence type="ECO:0000313" key="8">
    <source>
        <dbReference type="EMBL" id="SHI58706.1"/>
    </source>
</evidence>
<sequence>MRAPRWLPALTLTAFAVQTDDFVIIGVLPGLAADLGVTAVAAGQLVTLYSLGYALTAPLWALLLARVPPRAVLTRSLAVFTAANLAVPLLDGLGPLLALRLLAALSAAAALPCALALTAAQAPPERRGRHLATVMTGLTGAVLLGVPLGTWAGGLFGWRAAFVLGGLLGAAALAASAATVPASGPAGERRGAADLLRPLASRAVAAVLAATVLTVAGNLAFQTYLAVFLAGLAGVGPAALGALLVAAGVGGLAGTRASGSLADRVGPGRAFAAAGAVFCAAMAAFALLWWLRPVPVAAVAALLVTWSAAAWAVPPALQALMVARVGPEAAGRALAVHSSSVHVGAALGAVLGGAAVAAGAGLAPAAAGLAAALGLAAAALARRSRGLPRS</sequence>
<dbReference type="PANTHER" id="PTHR43124">
    <property type="entry name" value="PURINE EFFLUX PUMP PBUE"/>
    <property type="match status" value="1"/>
</dbReference>
<keyword evidence="5 6" id="KW-0472">Membrane</keyword>
<keyword evidence="9" id="KW-1185">Reference proteome</keyword>
<dbReference type="OrthoDB" id="3697899at2"/>
<evidence type="ECO:0000256" key="3">
    <source>
        <dbReference type="ARBA" id="ARBA00022692"/>
    </source>
</evidence>
<feature type="transmembrane region" description="Helical" evidence="6">
    <location>
        <begin position="199"/>
        <end position="221"/>
    </location>
</feature>
<evidence type="ECO:0000256" key="2">
    <source>
        <dbReference type="ARBA" id="ARBA00022475"/>
    </source>
</evidence>
<dbReference type="InterPro" id="IPR011701">
    <property type="entry name" value="MFS"/>
</dbReference>
<feature type="transmembrane region" description="Helical" evidence="6">
    <location>
        <begin position="270"/>
        <end position="291"/>
    </location>
</feature>
<dbReference type="InterPro" id="IPR036259">
    <property type="entry name" value="MFS_trans_sf"/>
</dbReference>
<feature type="transmembrane region" description="Helical" evidence="6">
    <location>
        <begin position="72"/>
        <end position="90"/>
    </location>
</feature>
<dbReference type="SUPFAM" id="SSF103473">
    <property type="entry name" value="MFS general substrate transporter"/>
    <property type="match status" value="1"/>
</dbReference>
<dbReference type="PROSITE" id="PS50850">
    <property type="entry name" value="MFS"/>
    <property type="match status" value="1"/>
</dbReference>
<dbReference type="InterPro" id="IPR020846">
    <property type="entry name" value="MFS_dom"/>
</dbReference>
<feature type="transmembrane region" description="Helical" evidence="6">
    <location>
        <begin position="35"/>
        <end position="65"/>
    </location>
</feature>
<dbReference type="Pfam" id="PF07690">
    <property type="entry name" value="MFS_1"/>
    <property type="match status" value="1"/>
</dbReference>
<name>A0A1M6CCI4_9ACTN</name>
<reference evidence="8 9" key="1">
    <citation type="submission" date="2016-11" db="EMBL/GenBank/DDBJ databases">
        <authorList>
            <person name="Jaros S."/>
            <person name="Januszkiewicz K."/>
            <person name="Wedrychowicz H."/>
        </authorList>
    </citation>
    <scope>NUCLEOTIDE SEQUENCE [LARGE SCALE GENOMIC DNA]</scope>
    <source>
        <strain evidence="8 9">CGMCC 4.5723</strain>
    </source>
</reference>
<evidence type="ECO:0000256" key="1">
    <source>
        <dbReference type="ARBA" id="ARBA00004651"/>
    </source>
</evidence>
<evidence type="ECO:0000256" key="6">
    <source>
        <dbReference type="SAM" id="Phobius"/>
    </source>
</evidence>
<feature type="transmembrane region" description="Helical" evidence="6">
    <location>
        <begin position="362"/>
        <end position="381"/>
    </location>
</feature>
<dbReference type="InterPro" id="IPR050189">
    <property type="entry name" value="MFS_Efflux_Transporters"/>
</dbReference>
<feature type="transmembrane region" description="Helical" evidence="6">
    <location>
        <begin position="297"/>
        <end position="322"/>
    </location>
</feature>
<evidence type="ECO:0000313" key="9">
    <source>
        <dbReference type="Proteomes" id="UP000184452"/>
    </source>
</evidence>
<keyword evidence="2" id="KW-1003">Cell membrane</keyword>